<dbReference type="GO" id="GO:0009651">
    <property type="term" value="P:response to salt stress"/>
    <property type="evidence" value="ECO:0007669"/>
    <property type="project" value="TreeGrafter"/>
</dbReference>
<dbReference type="EMBL" id="SSTD01011999">
    <property type="protein sequence ID" value="TYK09310.1"/>
    <property type="molecule type" value="Genomic_DNA"/>
</dbReference>
<dbReference type="PANTHER" id="PTHR10502:SF196">
    <property type="entry name" value="ANNEXIN D4"/>
    <property type="match status" value="1"/>
</dbReference>
<dbReference type="Pfam" id="PF00191">
    <property type="entry name" value="Annexin"/>
    <property type="match status" value="1"/>
</dbReference>
<dbReference type="SUPFAM" id="SSF47874">
    <property type="entry name" value="Annexin"/>
    <property type="match status" value="1"/>
</dbReference>
<sequence>MSLRAAYDAFEQSLTGVGVDESGILKTITDESKMVDMYANFDADEYRLMSSNFKNDQSHGYIWKEKKRQSMKLEFQRVMNVLMLWMTSPLERDARLLRSAIKMGNDAGISVLIEIACTRSFTDILEIRHLYEQFYKSDFMLDMSENVPAKAVLSLVNLFSGERRQAIVDGEDILLYKHILAFQNSISEEPHVPIERIANMLSVCSIGHLRNIYQFCQPDMTHQPESSVWISKIFLCLVDPVEYFYQILFDSMDSLPTLVTDTDHEDEDSICIEEYHDEASLHCLDSISRIIITRRGIDLDEINKKFIVSNELSLQERIKLYCKGTYQQLLLKLSLDVNILGSEAESRQLDEFRKASGTVEWLRFVAQFKVLGTSKGRGLKVVAQFKVLGASKGRGLKHDVLRLRIERWALERVIGRSLWSKVNMFRGFHSESCGPSEVVPTEARSDAQPEFVGAEEHGEVRVAEEEA</sequence>
<evidence type="ECO:0000313" key="4">
    <source>
        <dbReference type="Proteomes" id="UP000321947"/>
    </source>
</evidence>
<proteinExistence type="predicted"/>
<accession>A0A5D3CDB5</accession>
<dbReference type="GO" id="GO:0009409">
    <property type="term" value="P:response to cold"/>
    <property type="evidence" value="ECO:0007669"/>
    <property type="project" value="TreeGrafter"/>
</dbReference>
<gene>
    <name evidence="3" type="ORF">E5676_scaffold475G003070</name>
</gene>
<dbReference type="InterPro" id="IPR037104">
    <property type="entry name" value="Annexin_sf"/>
</dbReference>
<keyword evidence="2" id="KW-0041">Annexin</keyword>
<dbReference type="GO" id="GO:0009414">
    <property type="term" value="P:response to water deprivation"/>
    <property type="evidence" value="ECO:0007669"/>
    <property type="project" value="TreeGrafter"/>
</dbReference>
<name>A0A5D3CDB5_CUCMM</name>
<keyword evidence="1" id="KW-0677">Repeat</keyword>
<dbReference type="GO" id="GO:0005737">
    <property type="term" value="C:cytoplasm"/>
    <property type="evidence" value="ECO:0007669"/>
    <property type="project" value="TreeGrafter"/>
</dbReference>
<organism evidence="3 4">
    <name type="scientific">Cucumis melo var. makuwa</name>
    <name type="common">Oriental melon</name>
    <dbReference type="NCBI Taxonomy" id="1194695"/>
    <lineage>
        <taxon>Eukaryota</taxon>
        <taxon>Viridiplantae</taxon>
        <taxon>Streptophyta</taxon>
        <taxon>Embryophyta</taxon>
        <taxon>Tracheophyta</taxon>
        <taxon>Spermatophyta</taxon>
        <taxon>Magnoliopsida</taxon>
        <taxon>eudicotyledons</taxon>
        <taxon>Gunneridae</taxon>
        <taxon>Pentapetalae</taxon>
        <taxon>rosids</taxon>
        <taxon>fabids</taxon>
        <taxon>Cucurbitales</taxon>
        <taxon>Cucurbitaceae</taxon>
        <taxon>Benincaseae</taxon>
        <taxon>Cucumis</taxon>
    </lineage>
</organism>
<dbReference type="Gene3D" id="1.10.220.10">
    <property type="entry name" value="Annexin"/>
    <property type="match status" value="2"/>
</dbReference>
<comment type="caution">
    <text evidence="3">The sequence shown here is derived from an EMBL/GenBank/DDBJ whole genome shotgun (WGS) entry which is preliminary data.</text>
</comment>
<dbReference type="GO" id="GO:0005509">
    <property type="term" value="F:calcium ion binding"/>
    <property type="evidence" value="ECO:0007669"/>
    <property type="project" value="InterPro"/>
</dbReference>
<reference evidence="3 4" key="1">
    <citation type="submission" date="2019-08" db="EMBL/GenBank/DDBJ databases">
        <title>Draft genome sequences of two oriental melons (Cucumis melo L. var makuwa).</title>
        <authorList>
            <person name="Kwon S.-Y."/>
        </authorList>
    </citation>
    <scope>NUCLEOTIDE SEQUENCE [LARGE SCALE GENOMIC DNA]</scope>
    <source>
        <strain evidence="4">cv. Chang Bougi</strain>
        <tissue evidence="3">Leaf</tissue>
    </source>
</reference>
<dbReference type="InterPro" id="IPR018502">
    <property type="entry name" value="Annexin_repeat"/>
</dbReference>
<dbReference type="PANTHER" id="PTHR10502">
    <property type="entry name" value="ANNEXIN"/>
    <property type="match status" value="1"/>
</dbReference>
<dbReference type="Proteomes" id="UP000321947">
    <property type="component" value="Unassembled WGS sequence"/>
</dbReference>
<dbReference type="AlphaFoldDB" id="A0A5D3CDB5"/>
<dbReference type="GO" id="GO:0005544">
    <property type="term" value="F:calcium-dependent phospholipid binding"/>
    <property type="evidence" value="ECO:0007669"/>
    <property type="project" value="InterPro"/>
</dbReference>
<protein>
    <submittedName>
        <fullName evidence="3">Annexin D4-like isoform X2</fullName>
    </submittedName>
</protein>
<evidence type="ECO:0000256" key="1">
    <source>
        <dbReference type="ARBA" id="ARBA00022737"/>
    </source>
</evidence>
<dbReference type="GO" id="GO:0009408">
    <property type="term" value="P:response to heat"/>
    <property type="evidence" value="ECO:0007669"/>
    <property type="project" value="TreeGrafter"/>
</dbReference>
<dbReference type="GO" id="GO:0005886">
    <property type="term" value="C:plasma membrane"/>
    <property type="evidence" value="ECO:0007669"/>
    <property type="project" value="TreeGrafter"/>
</dbReference>
<dbReference type="GO" id="GO:0001786">
    <property type="term" value="F:phosphatidylserine binding"/>
    <property type="evidence" value="ECO:0007669"/>
    <property type="project" value="TreeGrafter"/>
</dbReference>
<evidence type="ECO:0000256" key="2">
    <source>
        <dbReference type="ARBA" id="ARBA00023216"/>
    </source>
</evidence>
<evidence type="ECO:0000313" key="3">
    <source>
        <dbReference type="EMBL" id="TYK09310.1"/>
    </source>
</evidence>